<feature type="region of interest" description="Disordered" evidence="1">
    <location>
        <begin position="1"/>
        <end position="231"/>
    </location>
</feature>
<evidence type="ECO:0000256" key="1">
    <source>
        <dbReference type="SAM" id="MobiDB-lite"/>
    </source>
</evidence>
<dbReference type="Gene3D" id="2.60.40.10">
    <property type="entry name" value="Immunoglobulins"/>
    <property type="match status" value="2"/>
</dbReference>
<feature type="compositionally biased region" description="Polar residues" evidence="1">
    <location>
        <begin position="1"/>
        <end position="11"/>
    </location>
</feature>
<evidence type="ECO:0000259" key="2">
    <source>
        <dbReference type="Pfam" id="PF17803"/>
    </source>
</evidence>
<evidence type="ECO:0000313" key="4">
    <source>
        <dbReference type="Proteomes" id="UP000320593"/>
    </source>
</evidence>
<dbReference type="Proteomes" id="UP000320593">
    <property type="component" value="Unassembled WGS sequence"/>
</dbReference>
<accession>A0A562SDC9</accession>
<protein>
    <submittedName>
        <fullName evidence="3">VCBS repeat-containing protein</fullName>
    </submittedName>
</protein>
<feature type="non-terminal residue" evidence="3">
    <location>
        <position position="495"/>
    </location>
</feature>
<evidence type="ECO:0000313" key="3">
    <source>
        <dbReference type="EMBL" id="TWI78686.1"/>
    </source>
</evidence>
<organism evidence="3 4">
    <name type="scientific">Roseibium hamelinense</name>
    <dbReference type="NCBI Taxonomy" id="150831"/>
    <lineage>
        <taxon>Bacteria</taxon>
        <taxon>Pseudomonadati</taxon>
        <taxon>Pseudomonadota</taxon>
        <taxon>Alphaproteobacteria</taxon>
        <taxon>Hyphomicrobiales</taxon>
        <taxon>Stappiaceae</taxon>
        <taxon>Roseibium</taxon>
    </lineage>
</organism>
<dbReference type="InterPro" id="IPR010221">
    <property type="entry name" value="VCBS_dom"/>
</dbReference>
<dbReference type="EMBL" id="VLLF01000019">
    <property type="protein sequence ID" value="TWI78686.1"/>
    <property type="molecule type" value="Genomic_DNA"/>
</dbReference>
<name>A0A562SDC9_9HYPH</name>
<gene>
    <name evidence="3" type="ORF">JM93_04424</name>
</gene>
<feature type="compositionally biased region" description="Pro residues" evidence="1">
    <location>
        <begin position="162"/>
        <end position="208"/>
    </location>
</feature>
<sequence>MSDQTGKNPNRLSDKDELPEEVKNAKKIQSEEGFGWTIDAEGPDASSVLPPSSDSAYAGRMDKPAASGAQPGSHGGSQDVTRPSQAPVSPSDQEAPAASHGLQAGQDTQPAAGPRVGLNAAPELPHASGISQAGALSGMPGQTKAFAAPPSSHGSAPVPDAGTPPPPGGAHTPPTPTGTTPPPGGTHTPPTPTGTTPPPGGTNTPPTPTGTTPLPGGTSTPPTPTGTTTTAAKISGLDTDTATEDLNVVAGNLTAGGLLTVKDPDAGQDKFLAVAAVQGPAGYGSFSIDENGRWTYTADNSQAVIQALKPGNSLIDRLTVQSADGTTHELRVIITGSNDVPVLKAATASATEDGSAVSGQMSAADVDSGDTQSFSIAQPVDGFSLNADGSWSFDPTDAAYQHLAAGQSLPLSIPVTVTDSEGATAQSNLVITVTGTNDAPTVDPASVDTGQVTEDVTRAPITGTLQGLDPDTGDTATWALESPSMSAYGQMAISP</sequence>
<reference evidence="3 4" key="1">
    <citation type="submission" date="2019-07" db="EMBL/GenBank/DDBJ databases">
        <title>Genomic Encyclopedia of Archaeal and Bacterial Type Strains, Phase II (KMG-II): from individual species to whole genera.</title>
        <authorList>
            <person name="Goeker M."/>
        </authorList>
    </citation>
    <scope>NUCLEOTIDE SEQUENCE [LARGE SCALE GENOMIC DNA]</scope>
    <source>
        <strain evidence="3 4">ATCC BAA-252</strain>
    </source>
</reference>
<dbReference type="NCBIfam" id="TIGR01965">
    <property type="entry name" value="VCBS_repeat"/>
    <property type="match status" value="2"/>
</dbReference>
<dbReference type="AlphaFoldDB" id="A0A562SDC9"/>
<feature type="compositionally biased region" description="Polar residues" evidence="1">
    <location>
        <begin position="76"/>
        <end position="92"/>
    </location>
</feature>
<dbReference type="InterPro" id="IPR013783">
    <property type="entry name" value="Ig-like_fold"/>
</dbReference>
<feature type="domain" description="RapA2 cadherin-like" evidence="2">
    <location>
        <begin position="330"/>
        <end position="393"/>
    </location>
</feature>
<dbReference type="Pfam" id="PF17803">
    <property type="entry name" value="Cadherin_4"/>
    <property type="match status" value="1"/>
</dbReference>
<comment type="caution">
    <text evidence="3">The sequence shown here is derived from an EMBL/GenBank/DDBJ whole genome shotgun (WGS) entry which is preliminary data.</text>
</comment>
<keyword evidence="4" id="KW-1185">Reference proteome</keyword>
<dbReference type="InterPro" id="IPR040853">
    <property type="entry name" value="RapA2_cadherin-like"/>
</dbReference>
<feature type="compositionally biased region" description="Basic and acidic residues" evidence="1">
    <location>
        <begin position="12"/>
        <end position="30"/>
    </location>
</feature>
<feature type="compositionally biased region" description="Low complexity" evidence="1">
    <location>
        <begin position="209"/>
        <end position="230"/>
    </location>
</feature>
<dbReference type="RefSeq" id="WP_208995400.1">
    <property type="nucleotide sequence ID" value="NZ_VLLF01000019.1"/>
</dbReference>
<proteinExistence type="predicted"/>